<evidence type="ECO:0000313" key="2">
    <source>
        <dbReference type="Proteomes" id="UP000828251"/>
    </source>
</evidence>
<proteinExistence type="predicted"/>
<dbReference type="EMBL" id="JAIQCV010000009">
    <property type="protein sequence ID" value="KAH1064134.1"/>
    <property type="molecule type" value="Genomic_DNA"/>
</dbReference>
<comment type="caution">
    <text evidence="1">The sequence shown here is derived from an EMBL/GenBank/DDBJ whole genome shotgun (WGS) entry which is preliminary data.</text>
</comment>
<evidence type="ECO:0000313" key="1">
    <source>
        <dbReference type="EMBL" id="KAH1064134.1"/>
    </source>
</evidence>
<reference evidence="1 2" key="1">
    <citation type="journal article" date="2021" name="Plant Biotechnol. J.">
        <title>Multi-omics assisted identification of the key and species-specific regulatory components of drought-tolerant mechanisms in Gossypium stocksii.</title>
        <authorList>
            <person name="Yu D."/>
            <person name="Ke L."/>
            <person name="Zhang D."/>
            <person name="Wu Y."/>
            <person name="Sun Y."/>
            <person name="Mei J."/>
            <person name="Sun J."/>
            <person name="Sun Y."/>
        </authorList>
    </citation>
    <scope>NUCLEOTIDE SEQUENCE [LARGE SCALE GENOMIC DNA]</scope>
    <source>
        <strain evidence="2">cv. E1</strain>
        <tissue evidence="1">Leaf</tissue>
    </source>
</reference>
<name>A0A9D3ZSS0_9ROSI</name>
<sequence length="96" mass="11009">MLQDRIHNPYSGWDIHLSGSMFNTGNTYWGLASLLVVGNPHLIEDVLKCTRQGMMYSLRCPLVRGPPTLQMLVSRMMSAMWIHPKSSMPMVHYFLN</sequence>
<accession>A0A9D3ZSS0</accession>
<protein>
    <submittedName>
        <fullName evidence="1">Uncharacterized protein</fullName>
    </submittedName>
</protein>
<organism evidence="1 2">
    <name type="scientific">Gossypium stocksii</name>
    <dbReference type="NCBI Taxonomy" id="47602"/>
    <lineage>
        <taxon>Eukaryota</taxon>
        <taxon>Viridiplantae</taxon>
        <taxon>Streptophyta</taxon>
        <taxon>Embryophyta</taxon>
        <taxon>Tracheophyta</taxon>
        <taxon>Spermatophyta</taxon>
        <taxon>Magnoliopsida</taxon>
        <taxon>eudicotyledons</taxon>
        <taxon>Gunneridae</taxon>
        <taxon>Pentapetalae</taxon>
        <taxon>rosids</taxon>
        <taxon>malvids</taxon>
        <taxon>Malvales</taxon>
        <taxon>Malvaceae</taxon>
        <taxon>Malvoideae</taxon>
        <taxon>Gossypium</taxon>
    </lineage>
</organism>
<dbReference type="Proteomes" id="UP000828251">
    <property type="component" value="Unassembled WGS sequence"/>
</dbReference>
<gene>
    <name evidence="1" type="ORF">J1N35_029121</name>
</gene>
<keyword evidence="2" id="KW-1185">Reference proteome</keyword>
<dbReference type="AlphaFoldDB" id="A0A9D3ZSS0"/>